<keyword evidence="6 13" id="KW-0645">Protease</keyword>
<dbReference type="Gene3D" id="2.30.42.10">
    <property type="match status" value="2"/>
</dbReference>
<organism evidence="13 14">
    <name type="scientific">Paraburkholderia aspalathi</name>
    <dbReference type="NCBI Taxonomy" id="1324617"/>
    <lineage>
        <taxon>Bacteria</taxon>
        <taxon>Pseudomonadati</taxon>
        <taxon>Pseudomonadota</taxon>
        <taxon>Betaproteobacteria</taxon>
        <taxon>Burkholderiales</taxon>
        <taxon>Burkholderiaceae</taxon>
        <taxon>Paraburkholderia</taxon>
    </lineage>
</organism>
<comment type="similarity">
    <text evidence="3">Belongs to the peptidase S1C family.</text>
</comment>
<dbReference type="Gene3D" id="2.40.10.120">
    <property type="match status" value="1"/>
</dbReference>
<dbReference type="InterPro" id="IPR036034">
    <property type="entry name" value="PDZ_sf"/>
</dbReference>
<evidence type="ECO:0000256" key="11">
    <source>
        <dbReference type="ARBA" id="ARBA00032850"/>
    </source>
</evidence>
<keyword evidence="7" id="KW-0574">Periplasm</keyword>
<keyword evidence="8" id="KW-0378">Hydrolase</keyword>
<evidence type="ECO:0000256" key="1">
    <source>
        <dbReference type="ARBA" id="ARBA00001772"/>
    </source>
</evidence>
<evidence type="ECO:0000256" key="4">
    <source>
        <dbReference type="ARBA" id="ARBA00013035"/>
    </source>
</evidence>
<evidence type="ECO:0000256" key="3">
    <source>
        <dbReference type="ARBA" id="ARBA00010541"/>
    </source>
</evidence>
<dbReference type="AlphaFoldDB" id="A0A1I7EJM6"/>
<dbReference type="PRINTS" id="PR00834">
    <property type="entry name" value="PROTEASES2C"/>
</dbReference>
<evidence type="ECO:0000256" key="5">
    <source>
        <dbReference type="ARBA" id="ARBA00013958"/>
    </source>
</evidence>
<name>A0A1I7EJM6_9BURK</name>
<feature type="domain" description="PDZ" evidence="12">
    <location>
        <begin position="215"/>
        <end position="306"/>
    </location>
</feature>
<gene>
    <name evidence="13" type="ORF">SAMN05192563_1024145</name>
</gene>
<comment type="catalytic activity">
    <reaction evidence="1">
        <text>Acts on substrates that are at least partially unfolded. The cleavage site P1 residue is normally between a pair of hydrophobic residues, such as Val-|-Val.</text>
        <dbReference type="EC" id="3.4.21.107"/>
    </reaction>
</comment>
<reference evidence="13 14" key="1">
    <citation type="submission" date="2016-10" db="EMBL/GenBank/DDBJ databases">
        <authorList>
            <person name="de Groot N.N."/>
        </authorList>
    </citation>
    <scope>NUCLEOTIDE SEQUENCE [LARGE SCALE GENOMIC DNA]</scope>
    <source>
        <strain evidence="13 14">LMG 27731</strain>
    </source>
</reference>
<dbReference type="SMART" id="SM00228">
    <property type="entry name" value="PDZ"/>
    <property type="match status" value="2"/>
</dbReference>
<dbReference type="RefSeq" id="WP_093642454.1">
    <property type="nucleotide sequence ID" value="NZ_FPBH01000024.1"/>
</dbReference>
<dbReference type="Proteomes" id="UP000198844">
    <property type="component" value="Unassembled WGS sequence"/>
</dbReference>
<keyword evidence="9" id="KW-0720">Serine protease</keyword>
<dbReference type="GO" id="GO:0006508">
    <property type="term" value="P:proteolysis"/>
    <property type="evidence" value="ECO:0007669"/>
    <property type="project" value="UniProtKB-KW"/>
</dbReference>
<dbReference type="Pfam" id="PF13365">
    <property type="entry name" value="Trypsin_2"/>
    <property type="match status" value="1"/>
</dbReference>
<evidence type="ECO:0000256" key="7">
    <source>
        <dbReference type="ARBA" id="ARBA00022764"/>
    </source>
</evidence>
<dbReference type="PANTHER" id="PTHR22939">
    <property type="entry name" value="SERINE PROTEASE FAMILY S1C HTRA-RELATED"/>
    <property type="match status" value="1"/>
</dbReference>
<dbReference type="EC" id="3.4.21.107" evidence="4"/>
<dbReference type="InterPro" id="IPR009003">
    <property type="entry name" value="Peptidase_S1_PA"/>
</dbReference>
<keyword evidence="10" id="KW-0346">Stress response</keyword>
<dbReference type="EMBL" id="FPBH01000024">
    <property type="protein sequence ID" value="SFU24075.1"/>
    <property type="molecule type" value="Genomic_DNA"/>
</dbReference>
<protein>
    <recommendedName>
        <fullName evidence="5">Probable periplasmic serine endoprotease DegP-like</fullName>
        <ecNumber evidence="4">3.4.21.107</ecNumber>
    </recommendedName>
    <alternativeName>
        <fullName evidence="11">Protease Do</fullName>
    </alternativeName>
</protein>
<dbReference type="SUPFAM" id="SSF50156">
    <property type="entry name" value="PDZ domain-like"/>
    <property type="match status" value="2"/>
</dbReference>
<dbReference type="InterPro" id="IPR041489">
    <property type="entry name" value="PDZ_6"/>
</dbReference>
<dbReference type="Pfam" id="PF13180">
    <property type="entry name" value="PDZ_2"/>
    <property type="match status" value="1"/>
</dbReference>
<evidence type="ECO:0000256" key="8">
    <source>
        <dbReference type="ARBA" id="ARBA00022801"/>
    </source>
</evidence>
<evidence type="ECO:0000259" key="12">
    <source>
        <dbReference type="PROSITE" id="PS50106"/>
    </source>
</evidence>
<dbReference type="CDD" id="cd10839">
    <property type="entry name" value="cpPDZ1_DegP-like"/>
    <property type="match status" value="1"/>
</dbReference>
<evidence type="ECO:0000256" key="2">
    <source>
        <dbReference type="ARBA" id="ARBA00004418"/>
    </source>
</evidence>
<evidence type="ECO:0000256" key="9">
    <source>
        <dbReference type="ARBA" id="ARBA00022825"/>
    </source>
</evidence>
<dbReference type="InterPro" id="IPR001478">
    <property type="entry name" value="PDZ"/>
</dbReference>
<dbReference type="Pfam" id="PF17820">
    <property type="entry name" value="PDZ_6"/>
    <property type="match status" value="1"/>
</dbReference>
<accession>A0A1I7EJM6</accession>
<proteinExistence type="inferred from homology"/>
<comment type="subcellular location">
    <subcellularLocation>
        <location evidence="2">Periplasm</location>
    </subcellularLocation>
</comment>
<dbReference type="SUPFAM" id="SSF50494">
    <property type="entry name" value="Trypsin-like serine proteases"/>
    <property type="match status" value="1"/>
</dbReference>
<evidence type="ECO:0000313" key="13">
    <source>
        <dbReference type="EMBL" id="SFU24075.1"/>
    </source>
</evidence>
<dbReference type="PROSITE" id="PS50106">
    <property type="entry name" value="PDZ"/>
    <property type="match status" value="1"/>
</dbReference>
<dbReference type="OrthoDB" id="9056940at2"/>
<evidence type="ECO:0000256" key="10">
    <source>
        <dbReference type="ARBA" id="ARBA00023016"/>
    </source>
</evidence>
<dbReference type="GO" id="GO:0004252">
    <property type="term" value="F:serine-type endopeptidase activity"/>
    <property type="evidence" value="ECO:0007669"/>
    <property type="project" value="InterPro"/>
</dbReference>
<dbReference type="PANTHER" id="PTHR22939:SF130">
    <property type="entry name" value="PERIPLASMIC SERINE ENDOPROTEASE DEGP-LIKE-RELATED"/>
    <property type="match status" value="1"/>
</dbReference>
<evidence type="ECO:0000256" key="6">
    <source>
        <dbReference type="ARBA" id="ARBA00022670"/>
    </source>
</evidence>
<evidence type="ECO:0000313" key="14">
    <source>
        <dbReference type="Proteomes" id="UP000198844"/>
    </source>
</evidence>
<dbReference type="InterPro" id="IPR001940">
    <property type="entry name" value="Peptidase_S1C"/>
</dbReference>
<sequence>MVNISSIPKEQIANAQSLWPPAASEHDPFLQYFRQFSPNPLPDANTPPRNVGSGFIIRPDGYILTDARLVADASEVKVKLTDRREFKATVVGVDRPSGIALLKIDANGLPIVTIGKPSDMKSGQWVVAIGAPYGFQNTATAGIVSNTARLLPQETYIPLIQTDMTATTGDEGAPLFNLNGETIGITLIARPAEGAFEGISFAIPIDAAMRIEQQLLLHGRAEHGHLGVTIQDVTWPLAQSFGLKKPVGALISSLDRRGPAARSGLRSGDIILQLNGTDINDSSQLPVDVADLRPGTSVHLQYWRDHGPHETVVVLGAMRGTMLASVGSGAATPGKLGLMVRRLTSDEQHRAEVSSGVRVEQSAGPAAVAGILPGDIVLQVNHEPVSDPAQFRQRISGARNTIALLVLRDGQQMFVPLDLG</sequence>